<organism evidence="2">
    <name type="scientific">viral metagenome</name>
    <dbReference type="NCBI Taxonomy" id="1070528"/>
    <lineage>
        <taxon>unclassified sequences</taxon>
        <taxon>metagenomes</taxon>
        <taxon>organismal metagenomes</taxon>
    </lineage>
</organism>
<reference evidence="2" key="1">
    <citation type="submission" date="2020-03" db="EMBL/GenBank/DDBJ databases">
        <title>The deep terrestrial virosphere.</title>
        <authorList>
            <person name="Holmfeldt K."/>
            <person name="Nilsson E."/>
            <person name="Simone D."/>
            <person name="Lopez-Fernandez M."/>
            <person name="Wu X."/>
            <person name="de Brujin I."/>
            <person name="Lundin D."/>
            <person name="Andersson A."/>
            <person name="Bertilsson S."/>
            <person name="Dopson M."/>
        </authorList>
    </citation>
    <scope>NUCLEOTIDE SEQUENCE</scope>
    <source>
        <strain evidence="2">MM415B04908</strain>
    </source>
</reference>
<dbReference type="EMBL" id="MT143376">
    <property type="protein sequence ID" value="QJA96173.1"/>
    <property type="molecule type" value="Genomic_DNA"/>
</dbReference>
<keyword evidence="1" id="KW-1133">Transmembrane helix</keyword>
<feature type="transmembrane region" description="Helical" evidence="1">
    <location>
        <begin position="37"/>
        <end position="57"/>
    </location>
</feature>
<evidence type="ECO:0000256" key="1">
    <source>
        <dbReference type="SAM" id="Phobius"/>
    </source>
</evidence>
<name>A0A6M3LNJ8_9ZZZZ</name>
<sequence>MRDYNQLTMEELNLYQAKNKDYTQGGDKLGNFKRVSAILRLWGFDIPPAVVGLIYMLKQLDAAGNMMGQKYEGEIENIDTRLADVGVYSKLIRLLGGE</sequence>
<protein>
    <submittedName>
        <fullName evidence="2">Uncharacterized protein</fullName>
    </submittedName>
</protein>
<accession>A0A6M3LNJ8</accession>
<keyword evidence="1" id="KW-0812">Transmembrane</keyword>
<dbReference type="AlphaFoldDB" id="A0A6M3LNJ8"/>
<gene>
    <name evidence="2" type="ORF">MM415B04908_0011</name>
</gene>
<evidence type="ECO:0000313" key="2">
    <source>
        <dbReference type="EMBL" id="QJA96173.1"/>
    </source>
</evidence>
<keyword evidence="1" id="KW-0472">Membrane</keyword>
<proteinExistence type="predicted"/>